<gene>
    <name evidence="2" type="ORF">E4663_14685</name>
</gene>
<proteinExistence type="predicted"/>
<keyword evidence="1" id="KW-0812">Transmembrane</keyword>
<feature type="transmembrane region" description="Helical" evidence="1">
    <location>
        <begin position="9"/>
        <end position="26"/>
    </location>
</feature>
<reference evidence="2 3" key="1">
    <citation type="journal article" date="2003" name="Int. J. Syst. Evol. Microbiol.">
        <title>Halobacillus salinus sp. nov., isolated from a salt lake on the coast of the East Sea in Korea.</title>
        <authorList>
            <person name="Yoon J.H."/>
            <person name="Kang K.H."/>
            <person name="Park Y.H."/>
        </authorList>
    </citation>
    <scope>NUCLEOTIDE SEQUENCE [LARGE SCALE GENOMIC DNA]</scope>
    <source>
        <strain evidence="2 3">HSL-3</strain>
    </source>
</reference>
<protein>
    <submittedName>
        <fullName evidence="2">Uncharacterized protein</fullName>
    </submittedName>
</protein>
<accession>A0A4Z0GYP9</accession>
<dbReference type="AlphaFoldDB" id="A0A4Z0GYP9"/>
<evidence type="ECO:0000256" key="1">
    <source>
        <dbReference type="SAM" id="Phobius"/>
    </source>
</evidence>
<dbReference type="EMBL" id="SRJC01000004">
    <property type="protein sequence ID" value="TGB01879.1"/>
    <property type="molecule type" value="Genomic_DNA"/>
</dbReference>
<organism evidence="2 3">
    <name type="scientific">Halobacillus salinus</name>
    <dbReference type="NCBI Taxonomy" id="192814"/>
    <lineage>
        <taxon>Bacteria</taxon>
        <taxon>Bacillati</taxon>
        <taxon>Bacillota</taxon>
        <taxon>Bacilli</taxon>
        <taxon>Bacillales</taxon>
        <taxon>Bacillaceae</taxon>
        <taxon>Halobacillus</taxon>
    </lineage>
</organism>
<keyword evidence="1" id="KW-0472">Membrane</keyword>
<name>A0A4Z0GYP9_9BACI</name>
<comment type="caution">
    <text evidence="2">The sequence shown here is derived from an EMBL/GenBank/DDBJ whole genome shotgun (WGS) entry which is preliminary data.</text>
</comment>
<sequence>MLNFRSDKHVFTYLAAILAGFALILLSDEALGDFFMNLFFYVGVIAAAFFSFVVIILGFFHLFHKG</sequence>
<dbReference type="Proteomes" id="UP000297982">
    <property type="component" value="Unassembled WGS sequence"/>
</dbReference>
<evidence type="ECO:0000313" key="3">
    <source>
        <dbReference type="Proteomes" id="UP000297982"/>
    </source>
</evidence>
<keyword evidence="1" id="KW-1133">Transmembrane helix</keyword>
<evidence type="ECO:0000313" key="2">
    <source>
        <dbReference type="EMBL" id="TGB01879.1"/>
    </source>
</evidence>
<dbReference type="RefSeq" id="WP_135328177.1">
    <property type="nucleotide sequence ID" value="NZ_SRJC01000004.1"/>
</dbReference>
<keyword evidence="3" id="KW-1185">Reference proteome</keyword>
<feature type="transmembrane region" description="Helical" evidence="1">
    <location>
        <begin position="38"/>
        <end position="63"/>
    </location>
</feature>